<feature type="compositionally biased region" description="Basic and acidic residues" evidence="7">
    <location>
        <begin position="97"/>
        <end position="128"/>
    </location>
</feature>
<dbReference type="Proteomes" id="UP000192578">
    <property type="component" value="Unassembled WGS sequence"/>
</dbReference>
<evidence type="ECO:0008006" key="11">
    <source>
        <dbReference type="Google" id="ProtNLM"/>
    </source>
</evidence>
<dbReference type="InterPro" id="IPR007007">
    <property type="entry name" value="Ninjurin"/>
</dbReference>
<evidence type="ECO:0000256" key="4">
    <source>
        <dbReference type="ARBA" id="ARBA00022889"/>
    </source>
</evidence>
<dbReference type="AlphaFoldDB" id="A0A1W0X1N1"/>
<reference evidence="10" key="1">
    <citation type="submission" date="2017-01" db="EMBL/GenBank/DDBJ databases">
        <title>Comparative genomics of anhydrobiosis in the tardigrade Hypsibius dujardini.</title>
        <authorList>
            <person name="Yoshida Y."/>
            <person name="Koutsovoulos G."/>
            <person name="Laetsch D."/>
            <person name="Stevens L."/>
            <person name="Kumar S."/>
            <person name="Horikawa D."/>
            <person name="Ishino K."/>
            <person name="Komine S."/>
            <person name="Tomita M."/>
            <person name="Blaxter M."/>
            <person name="Arakawa K."/>
        </authorList>
    </citation>
    <scope>NUCLEOTIDE SEQUENCE [LARGE SCALE GENOMIC DNA]</scope>
    <source>
        <strain evidence="10">Z151</strain>
    </source>
</reference>
<feature type="transmembrane region" description="Helical" evidence="8">
    <location>
        <begin position="174"/>
        <end position="194"/>
    </location>
</feature>
<name>A0A1W0X1N1_HYPEX</name>
<comment type="subcellular location">
    <subcellularLocation>
        <location evidence="1">Membrane</location>
        <topology evidence="1">Multi-pass membrane protein</topology>
    </subcellularLocation>
</comment>
<comment type="similarity">
    <text evidence="2">Belongs to the ninjurin family.</text>
</comment>
<evidence type="ECO:0000313" key="9">
    <source>
        <dbReference type="EMBL" id="OQV21212.1"/>
    </source>
</evidence>
<keyword evidence="10" id="KW-1185">Reference proteome</keyword>
<dbReference type="GO" id="GO:0016020">
    <property type="term" value="C:membrane"/>
    <property type="evidence" value="ECO:0007669"/>
    <property type="project" value="UniProtKB-SubCell"/>
</dbReference>
<dbReference type="PANTHER" id="PTHR12316:SF17">
    <property type="entry name" value="NINJURIN C, ISOFORM D"/>
    <property type="match status" value="1"/>
</dbReference>
<dbReference type="Pfam" id="PF04923">
    <property type="entry name" value="Ninjurin"/>
    <property type="match status" value="1"/>
</dbReference>
<dbReference type="EMBL" id="MTYJ01000025">
    <property type="protein sequence ID" value="OQV21212.1"/>
    <property type="molecule type" value="Genomic_DNA"/>
</dbReference>
<keyword evidence="4" id="KW-0130">Cell adhesion</keyword>
<organism evidence="9 10">
    <name type="scientific">Hypsibius exemplaris</name>
    <name type="common">Freshwater tardigrade</name>
    <dbReference type="NCBI Taxonomy" id="2072580"/>
    <lineage>
        <taxon>Eukaryota</taxon>
        <taxon>Metazoa</taxon>
        <taxon>Ecdysozoa</taxon>
        <taxon>Tardigrada</taxon>
        <taxon>Eutardigrada</taxon>
        <taxon>Parachela</taxon>
        <taxon>Hypsibioidea</taxon>
        <taxon>Hypsibiidae</taxon>
        <taxon>Hypsibius</taxon>
    </lineage>
</organism>
<evidence type="ECO:0000256" key="3">
    <source>
        <dbReference type="ARBA" id="ARBA00022692"/>
    </source>
</evidence>
<dbReference type="GO" id="GO:0007155">
    <property type="term" value="P:cell adhesion"/>
    <property type="evidence" value="ECO:0007669"/>
    <property type="project" value="UniProtKB-KW"/>
</dbReference>
<protein>
    <recommendedName>
        <fullName evidence="11">Ninjurin-1</fullName>
    </recommendedName>
</protein>
<feature type="compositionally biased region" description="Polar residues" evidence="7">
    <location>
        <begin position="58"/>
        <end position="72"/>
    </location>
</feature>
<evidence type="ECO:0000256" key="1">
    <source>
        <dbReference type="ARBA" id="ARBA00004141"/>
    </source>
</evidence>
<evidence type="ECO:0000256" key="2">
    <source>
        <dbReference type="ARBA" id="ARBA00008141"/>
    </source>
</evidence>
<dbReference type="PANTHER" id="PTHR12316">
    <property type="entry name" value="NINJURIN-RELATED"/>
    <property type="match status" value="1"/>
</dbReference>
<sequence length="275" mass="30328">MEPAGRRSQYAPLVTVTPATDRELESMLALHGGHGVEPNDAGHTVFSDLTDHGATRATGYQPTSRALPTLSENIEMRPRTRSEGSAARRASIAPDFIADRDLERNGERASSRAGDDVPDDGRSERSAPEIRGALFQTKKTIAQGLLDIALLTANASQLKNLMETENHPNYTLCMGLLITSIILQILVAILLLVVGRMDYEPNRGQRKRDNRWVVAFNDISTAGIFFITVVNIFIASFIAHGKAYIPPVNAESAWNEKMYQQRKAWELTSKSNTSH</sequence>
<dbReference type="OrthoDB" id="6114058at2759"/>
<dbReference type="GO" id="GO:0042246">
    <property type="term" value="P:tissue regeneration"/>
    <property type="evidence" value="ECO:0007669"/>
    <property type="project" value="InterPro"/>
</dbReference>
<comment type="caution">
    <text evidence="9">The sequence shown here is derived from an EMBL/GenBank/DDBJ whole genome shotgun (WGS) entry which is preliminary data.</text>
</comment>
<evidence type="ECO:0000256" key="7">
    <source>
        <dbReference type="SAM" id="MobiDB-lite"/>
    </source>
</evidence>
<evidence type="ECO:0000256" key="8">
    <source>
        <dbReference type="SAM" id="Phobius"/>
    </source>
</evidence>
<evidence type="ECO:0000256" key="6">
    <source>
        <dbReference type="ARBA" id="ARBA00023136"/>
    </source>
</evidence>
<keyword evidence="5 8" id="KW-1133">Transmembrane helix</keyword>
<accession>A0A1W0X1N1</accession>
<feature type="transmembrane region" description="Helical" evidence="8">
    <location>
        <begin position="215"/>
        <end position="239"/>
    </location>
</feature>
<evidence type="ECO:0000313" key="10">
    <source>
        <dbReference type="Proteomes" id="UP000192578"/>
    </source>
</evidence>
<keyword evidence="6 8" id="KW-0472">Membrane</keyword>
<feature type="region of interest" description="Disordered" evidence="7">
    <location>
        <begin position="53"/>
        <end position="130"/>
    </location>
</feature>
<evidence type="ECO:0000256" key="5">
    <source>
        <dbReference type="ARBA" id="ARBA00022989"/>
    </source>
</evidence>
<gene>
    <name evidence="9" type="ORF">BV898_04970</name>
</gene>
<keyword evidence="3 8" id="KW-0812">Transmembrane</keyword>
<proteinExistence type="inferred from homology"/>